<evidence type="ECO:0000256" key="4">
    <source>
        <dbReference type="ARBA" id="ARBA00022679"/>
    </source>
</evidence>
<evidence type="ECO:0000256" key="6">
    <source>
        <dbReference type="ARBA" id="ARBA00022989"/>
    </source>
</evidence>
<dbReference type="InterPro" id="IPR050297">
    <property type="entry name" value="LipidA_mod_glycosyltrf_83"/>
</dbReference>
<dbReference type="Proteomes" id="UP000295411">
    <property type="component" value="Unassembled WGS sequence"/>
</dbReference>
<feature type="transmembrane region" description="Helical" evidence="8">
    <location>
        <begin position="211"/>
        <end position="234"/>
    </location>
</feature>
<dbReference type="GO" id="GO:0009103">
    <property type="term" value="P:lipopolysaccharide biosynthetic process"/>
    <property type="evidence" value="ECO:0007669"/>
    <property type="project" value="UniProtKB-ARBA"/>
</dbReference>
<organism evidence="10 11">
    <name type="scientific">Arthrobacter crusticola</name>
    <dbReference type="NCBI Taxonomy" id="2547960"/>
    <lineage>
        <taxon>Bacteria</taxon>
        <taxon>Bacillati</taxon>
        <taxon>Actinomycetota</taxon>
        <taxon>Actinomycetes</taxon>
        <taxon>Micrococcales</taxon>
        <taxon>Micrococcaceae</taxon>
        <taxon>Arthrobacter</taxon>
    </lineage>
</organism>
<keyword evidence="6 8" id="KW-1133">Transmembrane helix</keyword>
<dbReference type="Pfam" id="PF13231">
    <property type="entry name" value="PMT_2"/>
    <property type="match status" value="1"/>
</dbReference>
<dbReference type="OrthoDB" id="5166595at2"/>
<feature type="transmembrane region" description="Helical" evidence="8">
    <location>
        <begin position="28"/>
        <end position="50"/>
    </location>
</feature>
<name>A0A4V3ALX9_9MICC</name>
<feature type="domain" description="Glycosyltransferase RgtA/B/C/D-like" evidence="9">
    <location>
        <begin position="68"/>
        <end position="228"/>
    </location>
</feature>
<feature type="transmembrane region" description="Helical" evidence="8">
    <location>
        <begin position="316"/>
        <end position="333"/>
    </location>
</feature>
<dbReference type="RefSeq" id="WP_133404481.1">
    <property type="nucleotide sequence ID" value="NZ_SMTK01000004.1"/>
</dbReference>
<evidence type="ECO:0000256" key="5">
    <source>
        <dbReference type="ARBA" id="ARBA00022692"/>
    </source>
</evidence>
<proteinExistence type="predicted"/>
<feature type="transmembrane region" description="Helical" evidence="8">
    <location>
        <begin position="291"/>
        <end position="310"/>
    </location>
</feature>
<dbReference type="EMBL" id="SMTK01000004">
    <property type="protein sequence ID" value="TDK24818.1"/>
    <property type="molecule type" value="Genomic_DNA"/>
</dbReference>
<comment type="subcellular location">
    <subcellularLocation>
        <location evidence="1">Cell membrane</location>
        <topology evidence="1">Multi-pass membrane protein</topology>
    </subcellularLocation>
</comment>
<evidence type="ECO:0000256" key="3">
    <source>
        <dbReference type="ARBA" id="ARBA00022676"/>
    </source>
</evidence>
<keyword evidence="3" id="KW-0328">Glycosyltransferase</keyword>
<evidence type="ECO:0000256" key="7">
    <source>
        <dbReference type="ARBA" id="ARBA00023136"/>
    </source>
</evidence>
<dbReference type="PANTHER" id="PTHR33908:SF11">
    <property type="entry name" value="MEMBRANE PROTEIN"/>
    <property type="match status" value="1"/>
</dbReference>
<protein>
    <submittedName>
        <fullName evidence="10">Glycosyltransferase family 39 protein</fullName>
    </submittedName>
</protein>
<dbReference type="InterPro" id="IPR038731">
    <property type="entry name" value="RgtA/B/C-like"/>
</dbReference>
<comment type="caution">
    <text evidence="10">The sequence shown here is derived from an EMBL/GenBank/DDBJ whole genome shotgun (WGS) entry which is preliminary data.</text>
</comment>
<dbReference type="PANTHER" id="PTHR33908">
    <property type="entry name" value="MANNOSYLTRANSFERASE YKCB-RELATED"/>
    <property type="match status" value="1"/>
</dbReference>
<evidence type="ECO:0000256" key="2">
    <source>
        <dbReference type="ARBA" id="ARBA00022475"/>
    </source>
</evidence>
<feature type="transmembrane region" description="Helical" evidence="8">
    <location>
        <begin position="340"/>
        <end position="360"/>
    </location>
</feature>
<evidence type="ECO:0000259" key="9">
    <source>
        <dbReference type="Pfam" id="PF13231"/>
    </source>
</evidence>
<keyword evidence="5 8" id="KW-0812">Transmembrane</keyword>
<keyword evidence="4 10" id="KW-0808">Transferase</keyword>
<dbReference type="GO" id="GO:0016763">
    <property type="term" value="F:pentosyltransferase activity"/>
    <property type="evidence" value="ECO:0007669"/>
    <property type="project" value="TreeGrafter"/>
</dbReference>
<evidence type="ECO:0000256" key="8">
    <source>
        <dbReference type="SAM" id="Phobius"/>
    </source>
</evidence>
<evidence type="ECO:0000313" key="11">
    <source>
        <dbReference type="Proteomes" id="UP000295411"/>
    </source>
</evidence>
<dbReference type="GO" id="GO:0005886">
    <property type="term" value="C:plasma membrane"/>
    <property type="evidence" value="ECO:0007669"/>
    <property type="project" value="UniProtKB-SubCell"/>
</dbReference>
<evidence type="ECO:0000256" key="1">
    <source>
        <dbReference type="ARBA" id="ARBA00004651"/>
    </source>
</evidence>
<feature type="transmembrane region" description="Helical" evidence="8">
    <location>
        <begin position="254"/>
        <end position="279"/>
    </location>
</feature>
<keyword evidence="2" id="KW-1003">Cell membrane</keyword>
<evidence type="ECO:0000313" key="10">
    <source>
        <dbReference type="EMBL" id="TDK24818.1"/>
    </source>
</evidence>
<dbReference type="AlphaFoldDB" id="A0A4V3ALX9"/>
<keyword evidence="7 8" id="KW-0472">Membrane</keyword>
<sequence>MITQARAKAVRSGGPAERGPELPPLARFPVFAAMAALGVLLTAASSAYGYHRDELYFRMLPPEWGYVDQPPLTPLLVRLFSVLVADEVWAIRIPATMAAVASVLVVVLITRELGGGRAAQGLCAWAYAFATAPLLFGHVMLTATLDLVFWPAVVLLMMRAVLREQPAWWLAAGSVVGLAMYNKLLIAGLLVSLAAGLLLAGPRKVFRSGRVWGAAALALAIGSPNLFYQTAHGWPQLEMGAALAENNAAETRVLMWPFLVLALGPPLAAVWAAGAIALLRRPQWRPVRFSAAALPILLALTFLAGGQIYYPSGLLTVLFAAGCVPTAAFLSAARARWRALAAGAVALNPAVAAVISLPVLPVPTLAASPVPDINQVAADQVGWPVYVEQVAAVYRSLPGKDAEGAVLIASNYGEAGALARYGPALGLPPAYSGHNELQLRGKPPDTGGAVIVVGGQASLARTLLDDCRRAGVLDNGVGVDNEEQGQEILVCSSPASGWRELWPSFAHYD</sequence>
<keyword evidence="11" id="KW-1185">Reference proteome</keyword>
<feature type="transmembrane region" description="Helical" evidence="8">
    <location>
        <begin position="89"/>
        <end position="110"/>
    </location>
</feature>
<gene>
    <name evidence="10" type="ORF">E2F48_13540</name>
</gene>
<reference evidence="10 11" key="1">
    <citation type="submission" date="2019-03" db="EMBL/GenBank/DDBJ databases">
        <title>Arthrobacter sp. nov., an bacterium isolated from biocrust in Mu Us Desert.</title>
        <authorList>
            <person name="Lixiong L."/>
        </authorList>
    </citation>
    <scope>NUCLEOTIDE SEQUENCE [LARGE SCALE GENOMIC DNA]</scope>
    <source>
        <strain evidence="10 11">SLN-3</strain>
    </source>
</reference>
<accession>A0A4V3ALX9</accession>
<feature type="transmembrane region" description="Helical" evidence="8">
    <location>
        <begin position="169"/>
        <end position="199"/>
    </location>
</feature>
<feature type="transmembrane region" description="Helical" evidence="8">
    <location>
        <begin position="122"/>
        <end position="149"/>
    </location>
</feature>